<dbReference type="EMBL" id="JAVRJZ010000015">
    <property type="protein sequence ID" value="KAK2712082.1"/>
    <property type="molecule type" value="Genomic_DNA"/>
</dbReference>
<dbReference type="PANTHER" id="PTHR11787:SF8">
    <property type="entry name" value="RAB GDP DISSOCIATION INHIBITOR"/>
    <property type="match status" value="1"/>
</dbReference>
<evidence type="ECO:0000256" key="1">
    <source>
        <dbReference type="ARBA" id="ARBA00005593"/>
    </source>
</evidence>
<dbReference type="AlphaFoldDB" id="A0AA88HWB0"/>
<protein>
    <submittedName>
        <fullName evidence="2">Uncharacterized protein</fullName>
    </submittedName>
</protein>
<dbReference type="PANTHER" id="PTHR11787">
    <property type="entry name" value="RAB GDP-DISSOCIATION INHIBITOR"/>
    <property type="match status" value="1"/>
</dbReference>
<dbReference type="GO" id="GO:0007264">
    <property type="term" value="P:small GTPase-mediated signal transduction"/>
    <property type="evidence" value="ECO:0007669"/>
    <property type="project" value="InterPro"/>
</dbReference>
<comment type="similarity">
    <text evidence="1">Belongs to the Rab GDI family.</text>
</comment>
<dbReference type="Gene3D" id="3.50.50.60">
    <property type="entry name" value="FAD/NAD(P)-binding domain"/>
    <property type="match status" value="1"/>
</dbReference>
<reference evidence="2" key="1">
    <citation type="submission" date="2023-07" db="EMBL/GenBank/DDBJ databases">
        <title>Chromosome-level genome assembly of Artemia franciscana.</title>
        <authorList>
            <person name="Jo E."/>
        </authorList>
    </citation>
    <scope>NUCLEOTIDE SEQUENCE</scope>
    <source>
        <tissue evidence="2">Whole body</tissue>
    </source>
</reference>
<comment type="caution">
    <text evidence="2">The sequence shown here is derived from an EMBL/GenBank/DDBJ whole genome shotgun (WGS) entry which is preliminary data.</text>
</comment>
<dbReference type="SUPFAM" id="SSF54373">
    <property type="entry name" value="FAD-linked reductases, C-terminal domain"/>
    <property type="match status" value="1"/>
</dbReference>
<organism evidence="2 3">
    <name type="scientific">Artemia franciscana</name>
    <name type="common">Brine shrimp</name>
    <name type="synonym">Artemia sanfranciscana</name>
    <dbReference type="NCBI Taxonomy" id="6661"/>
    <lineage>
        <taxon>Eukaryota</taxon>
        <taxon>Metazoa</taxon>
        <taxon>Ecdysozoa</taxon>
        <taxon>Arthropoda</taxon>
        <taxon>Crustacea</taxon>
        <taxon>Branchiopoda</taxon>
        <taxon>Anostraca</taxon>
        <taxon>Artemiidae</taxon>
        <taxon>Artemia</taxon>
    </lineage>
</organism>
<gene>
    <name evidence="2" type="ORF">QYM36_010940</name>
</gene>
<dbReference type="InterPro" id="IPR036188">
    <property type="entry name" value="FAD/NAD-bd_sf"/>
</dbReference>
<evidence type="ECO:0000313" key="3">
    <source>
        <dbReference type="Proteomes" id="UP001187531"/>
    </source>
</evidence>
<dbReference type="Proteomes" id="UP001187531">
    <property type="component" value="Unassembled WGS sequence"/>
</dbReference>
<dbReference type="SUPFAM" id="SSF51905">
    <property type="entry name" value="FAD/NAD(P)-binding domain"/>
    <property type="match status" value="1"/>
</dbReference>
<name>A0AA88HWB0_ARTSF</name>
<accession>A0AA88HWB0</accession>
<dbReference type="GO" id="GO:0005093">
    <property type="term" value="F:Rab GDP-dissociation inhibitor activity"/>
    <property type="evidence" value="ECO:0007669"/>
    <property type="project" value="TreeGrafter"/>
</dbReference>
<proteinExistence type="inferred from homology"/>
<sequence length="219" mass="25587">MSRPGDEIMMENGKVVGVRSGEEIVRCKQVYCDPSYVPDRVEKFDRVIRCVCLLKGNRYPRIEDPSKRSKRLIIPGREFNRHSVRYTNVSPYDWVIAMISTNVETDFPEEEIGPALALLGDIQERIVTVSDCHWPREDGTESQLFISQSYDVTTNFETTLLDVLDIFRRGTGEDFDWNRVRFLKEGQPRHFEESDFVETIFLDEFDEEASWTTMEIVKK</sequence>
<dbReference type="GO" id="GO:0016192">
    <property type="term" value="P:vesicle-mediated transport"/>
    <property type="evidence" value="ECO:0007669"/>
    <property type="project" value="TreeGrafter"/>
</dbReference>
<dbReference type="GO" id="GO:0005737">
    <property type="term" value="C:cytoplasm"/>
    <property type="evidence" value="ECO:0007669"/>
    <property type="project" value="TreeGrafter"/>
</dbReference>
<dbReference type="InterPro" id="IPR018203">
    <property type="entry name" value="GDP_dissociation_inhibitor"/>
</dbReference>
<keyword evidence="3" id="KW-1185">Reference proteome</keyword>
<dbReference type="Pfam" id="PF00996">
    <property type="entry name" value="GDI"/>
    <property type="match status" value="1"/>
</dbReference>
<evidence type="ECO:0000313" key="2">
    <source>
        <dbReference type="EMBL" id="KAK2712082.1"/>
    </source>
</evidence>